<gene>
    <name evidence="4" type="ORF">B296_00040467</name>
</gene>
<dbReference type="GO" id="GO:0003779">
    <property type="term" value="F:actin binding"/>
    <property type="evidence" value="ECO:0007669"/>
    <property type="project" value="UniProtKB-UniRule"/>
</dbReference>
<dbReference type="GO" id="GO:0034237">
    <property type="term" value="F:protein kinase A regulatory subunit binding"/>
    <property type="evidence" value="ECO:0007669"/>
    <property type="project" value="TreeGrafter"/>
</dbReference>
<evidence type="ECO:0000256" key="3">
    <source>
        <dbReference type="SAM" id="MobiDB-lite"/>
    </source>
</evidence>
<comment type="function">
    <text evidence="2">Involved in regulation of actin and microtubule organization. Part of a WAVE complex that activates the Arp2/3 complex.</text>
</comment>
<evidence type="ECO:0000256" key="1">
    <source>
        <dbReference type="ARBA" id="ARBA00006993"/>
    </source>
</evidence>
<proteinExistence type="inferred from homology"/>
<dbReference type="GO" id="GO:0005856">
    <property type="term" value="C:cytoskeleton"/>
    <property type="evidence" value="ECO:0007669"/>
    <property type="project" value="UniProtKB-SubCell"/>
</dbReference>
<evidence type="ECO:0000256" key="2">
    <source>
        <dbReference type="RuleBase" id="RU367034"/>
    </source>
</evidence>
<dbReference type="GO" id="GO:2000601">
    <property type="term" value="P:positive regulation of Arp2/3 complex-mediated actin nucleation"/>
    <property type="evidence" value="ECO:0007669"/>
    <property type="project" value="TreeGrafter"/>
</dbReference>
<keyword evidence="2" id="KW-0206">Cytoskeleton</keyword>
<comment type="subcellular location">
    <subcellularLocation>
        <location evidence="2">Cytoplasm</location>
        <location evidence="2">Cytoskeleton</location>
    </subcellularLocation>
</comment>
<dbReference type="InterPro" id="IPR028288">
    <property type="entry name" value="SCAR/WAVE_fam"/>
</dbReference>
<dbReference type="Gene3D" id="6.10.280.150">
    <property type="match status" value="1"/>
</dbReference>
<dbReference type="GO" id="GO:0071933">
    <property type="term" value="F:Arp2/3 complex binding"/>
    <property type="evidence" value="ECO:0007669"/>
    <property type="project" value="TreeGrafter"/>
</dbReference>
<dbReference type="EMBL" id="AMZH03005553">
    <property type="protein sequence ID" value="RRT66128.1"/>
    <property type="molecule type" value="Genomic_DNA"/>
</dbReference>
<dbReference type="PANTHER" id="PTHR12902:SF1">
    <property type="entry name" value="WISKOTT-ALDRICH SYNDROME PROTEIN FAMILY MEMBER"/>
    <property type="match status" value="1"/>
</dbReference>
<evidence type="ECO:0000313" key="5">
    <source>
        <dbReference type="Proteomes" id="UP000287651"/>
    </source>
</evidence>
<reference evidence="4 5" key="1">
    <citation type="journal article" date="2014" name="Agronomy (Basel)">
        <title>A Draft Genome Sequence for Ensete ventricosum, the Drought-Tolerant Tree Against Hunger.</title>
        <authorList>
            <person name="Harrison J."/>
            <person name="Moore K.A."/>
            <person name="Paszkiewicz K."/>
            <person name="Jones T."/>
            <person name="Grant M."/>
            <person name="Ambacheew D."/>
            <person name="Muzemil S."/>
            <person name="Studholme D.J."/>
        </authorList>
    </citation>
    <scope>NUCLEOTIDE SEQUENCE [LARGE SCALE GENOMIC DNA]</scope>
</reference>
<name>A0A426ZQ87_ENSVE</name>
<feature type="region of interest" description="Disordered" evidence="3">
    <location>
        <begin position="323"/>
        <end position="346"/>
    </location>
</feature>
<feature type="compositionally biased region" description="Low complexity" evidence="3">
    <location>
        <begin position="323"/>
        <end position="339"/>
    </location>
</feature>
<accession>A0A426ZQ87</accession>
<sequence>MPRFILDSYEECRGPPRLFTLDKYDICWHRFQLVHCCLPLQHLPPRLHPPLVHVAAALSLGCLFLRRPPLFLSSYICRWPLLAAAAASSRSSSLLPATAASASPSPPTTASRRCCPLPRLPLPLPATSVPILPATAAGHPYHLLPSLVVHTKSRCCSPAAPAFCSQPLPPAVTTAALVFSSKKIAAAALTGHSAALSSNLLCFLWLFHPLLPLPSCNTAIALLFIARQPLAGPSPLSLAAPTRCPFPILLCNTPAAFPCLLRCFHYHRPDLNSAQPASTLLPPLPDFHPSAPCSHAASRCSSLPLLPFSSSIVAAIEPSSAAAAALNPQHPQPMQQQKQGSNLSTS</sequence>
<evidence type="ECO:0000313" key="4">
    <source>
        <dbReference type="EMBL" id="RRT66128.1"/>
    </source>
</evidence>
<dbReference type="AlphaFoldDB" id="A0A426ZQ87"/>
<keyword evidence="2" id="KW-0963">Cytoplasm</keyword>
<organism evidence="4 5">
    <name type="scientific">Ensete ventricosum</name>
    <name type="common">Abyssinian banana</name>
    <name type="synonym">Musa ensete</name>
    <dbReference type="NCBI Taxonomy" id="4639"/>
    <lineage>
        <taxon>Eukaryota</taxon>
        <taxon>Viridiplantae</taxon>
        <taxon>Streptophyta</taxon>
        <taxon>Embryophyta</taxon>
        <taxon>Tracheophyta</taxon>
        <taxon>Spermatophyta</taxon>
        <taxon>Magnoliopsida</taxon>
        <taxon>Liliopsida</taxon>
        <taxon>Zingiberales</taxon>
        <taxon>Musaceae</taxon>
        <taxon>Ensete</taxon>
    </lineage>
</organism>
<keyword evidence="2" id="KW-0009">Actin-binding</keyword>
<comment type="similarity">
    <text evidence="1 2">Belongs to the SCAR/WAVE family.</text>
</comment>
<dbReference type="PANTHER" id="PTHR12902">
    <property type="entry name" value="WASP-1"/>
    <property type="match status" value="1"/>
</dbReference>
<dbReference type="GO" id="GO:0030036">
    <property type="term" value="P:actin cytoskeleton organization"/>
    <property type="evidence" value="ECO:0007669"/>
    <property type="project" value="UniProtKB-UniRule"/>
</dbReference>
<protein>
    <recommendedName>
        <fullName evidence="2">Protein SCAR</fullName>
    </recommendedName>
    <alternativeName>
        <fullName evidence="2">Protein WAVE</fullName>
    </alternativeName>
</protein>
<dbReference type="Proteomes" id="UP000287651">
    <property type="component" value="Unassembled WGS sequence"/>
</dbReference>
<comment type="caution">
    <text evidence="4">The sequence shown here is derived from an EMBL/GenBank/DDBJ whole genome shotgun (WGS) entry which is preliminary data.</text>
</comment>